<dbReference type="EMBL" id="QPJK01000008">
    <property type="protein sequence ID" value="RCW68144.1"/>
    <property type="molecule type" value="Genomic_DNA"/>
</dbReference>
<sequence length="97" mass="10879">MSIFLHPLAEQDLEEAASFYEREGSPAVAARFLAEFYRVAKLLHANPGIGTPRTKGRRGFPTTGFPYTVIYRAYPADIHVLVVKHDRRRPDHGGGRS</sequence>
<dbReference type="InterPro" id="IPR035093">
    <property type="entry name" value="RelE/ParE_toxin_dom_sf"/>
</dbReference>
<dbReference type="Pfam" id="PF05016">
    <property type="entry name" value="ParE_toxin"/>
    <property type="match status" value="1"/>
</dbReference>
<evidence type="ECO:0000313" key="2">
    <source>
        <dbReference type="EMBL" id="RCW68144.1"/>
    </source>
</evidence>
<dbReference type="Gene3D" id="3.30.2310.20">
    <property type="entry name" value="RelE-like"/>
    <property type="match status" value="1"/>
</dbReference>
<evidence type="ECO:0000256" key="1">
    <source>
        <dbReference type="ARBA" id="ARBA00022649"/>
    </source>
</evidence>
<accession>A0A368XQ51</accession>
<name>A0A368XQ51_9BURK</name>
<evidence type="ECO:0000313" key="3">
    <source>
        <dbReference type="Proteomes" id="UP000252884"/>
    </source>
</evidence>
<proteinExistence type="predicted"/>
<gene>
    <name evidence="2" type="ORF">DES41_108326</name>
</gene>
<dbReference type="RefSeq" id="WP_114470668.1">
    <property type="nucleotide sequence ID" value="NZ_QPJK01000008.1"/>
</dbReference>
<organism evidence="2 3">
    <name type="scientific">Pseudorhodoferax soli</name>
    <dbReference type="NCBI Taxonomy" id="545864"/>
    <lineage>
        <taxon>Bacteria</taxon>
        <taxon>Pseudomonadati</taxon>
        <taxon>Pseudomonadota</taxon>
        <taxon>Betaproteobacteria</taxon>
        <taxon>Burkholderiales</taxon>
        <taxon>Comamonadaceae</taxon>
    </lineage>
</organism>
<dbReference type="InterPro" id="IPR007712">
    <property type="entry name" value="RelE/ParE_toxin"/>
</dbReference>
<keyword evidence="1" id="KW-1277">Toxin-antitoxin system</keyword>
<dbReference type="Proteomes" id="UP000252884">
    <property type="component" value="Unassembled WGS sequence"/>
</dbReference>
<dbReference type="AlphaFoldDB" id="A0A368XQ51"/>
<comment type="caution">
    <text evidence="2">The sequence shown here is derived from an EMBL/GenBank/DDBJ whole genome shotgun (WGS) entry which is preliminary data.</text>
</comment>
<keyword evidence="3" id="KW-1185">Reference proteome</keyword>
<protein>
    <submittedName>
        <fullName evidence="2">Plasmid stabilization system protein ParE</fullName>
    </submittedName>
</protein>
<dbReference type="OrthoDB" id="278204at2"/>
<reference evidence="2 3" key="1">
    <citation type="submission" date="2018-07" db="EMBL/GenBank/DDBJ databases">
        <title>Genomic Encyclopedia of Type Strains, Phase IV (KMG-IV): sequencing the most valuable type-strain genomes for metagenomic binning, comparative biology and taxonomic classification.</title>
        <authorList>
            <person name="Goeker M."/>
        </authorList>
    </citation>
    <scope>NUCLEOTIDE SEQUENCE [LARGE SCALE GENOMIC DNA]</scope>
    <source>
        <strain evidence="2 3">DSM 21634</strain>
    </source>
</reference>